<evidence type="ECO:0000256" key="1">
    <source>
        <dbReference type="ARBA" id="ARBA00004651"/>
    </source>
</evidence>
<feature type="transmembrane region" description="Helical" evidence="6">
    <location>
        <begin position="12"/>
        <end position="36"/>
    </location>
</feature>
<dbReference type="EMBL" id="CP034759">
    <property type="protein sequence ID" value="QBG36265.1"/>
    <property type="molecule type" value="Genomic_DNA"/>
</dbReference>
<feature type="transmembrane region" description="Helical" evidence="6">
    <location>
        <begin position="42"/>
        <end position="62"/>
    </location>
</feature>
<dbReference type="OrthoDB" id="5702716at2"/>
<evidence type="ECO:0000256" key="6">
    <source>
        <dbReference type="SAM" id="Phobius"/>
    </source>
</evidence>
<dbReference type="RefSeq" id="WP_130602252.1">
    <property type="nucleotide sequence ID" value="NZ_CP034759.1"/>
</dbReference>
<feature type="transmembrane region" description="Helical" evidence="6">
    <location>
        <begin position="106"/>
        <end position="124"/>
    </location>
</feature>
<protein>
    <submittedName>
        <fullName evidence="7">F0F1 ATP synthase assembly protein I</fullName>
    </submittedName>
</protein>
<evidence type="ECO:0000256" key="2">
    <source>
        <dbReference type="ARBA" id="ARBA00022475"/>
    </source>
</evidence>
<keyword evidence="3 6" id="KW-0812">Transmembrane</keyword>
<organism evidence="7 8">
    <name type="scientific">Litorilituus sediminis</name>
    <dbReference type="NCBI Taxonomy" id="718192"/>
    <lineage>
        <taxon>Bacteria</taxon>
        <taxon>Pseudomonadati</taxon>
        <taxon>Pseudomonadota</taxon>
        <taxon>Gammaproteobacteria</taxon>
        <taxon>Alteromonadales</taxon>
        <taxon>Colwelliaceae</taxon>
        <taxon>Litorilituus</taxon>
    </lineage>
</organism>
<sequence length="130" mass="14391">MRNSLTKAGRDFAFKQNMLAISIVIILTLLICYFWGFDYAKSALVGGFVVIIPNIVFAYKAFKYAGAQSSKKVVDSFFSGVKLKMGLTAFLFALAFKFLVLLPVPFFSMFCLVVALPLVTPLLLRKSGNL</sequence>
<evidence type="ECO:0000256" key="4">
    <source>
        <dbReference type="ARBA" id="ARBA00022989"/>
    </source>
</evidence>
<dbReference type="GO" id="GO:0005886">
    <property type="term" value="C:plasma membrane"/>
    <property type="evidence" value="ECO:0007669"/>
    <property type="project" value="UniProtKB-SubCell"/>
</dbReference>
<dbReference type="AlphaFoldDB" id="A0A4P6P9N7"/>
<evidence type="ECO:0000313" key="7">
    <source>
        <dbReference type="EMBL" id="QBG36265.1"/>
    </source>
</evidence>
<dbReference type="InterPro" id="IPR005598">
    <property type="entry name" value="ATP_synth_I"/>
</dbReference>
<reference evidence="7 8" key="1">
    <citation type="submission" date="2018-12" db="EMBL/GenBank/DDBJ databases">
        <title>Complete genome of Litorilituus sediminis.</title>
        <authorList>
            <person name="Liu A."/>
            <person name="Rong J."/>
        </authorList>
    </citation>
    <scope>NUCLEOTIDE SEQUENCE [LARGE SCALE GENOMIC DNA]</scope>
    <source>
        <strain evidence="7 8">JCM 17549</strain>
    </source>
</reference>
<keyword evidence="5 6" id="KW-0472">Membrane</keyword>
<evidence type="ECO:0000256" key="5">
    <source>
        <dbReference type="ARBA" id="ARBA00023136"/>
    </source>
</evidence>
<feature type="transmembrane region" description="Helical" evidence="6">
    <location>
        <begin position="83"/>
        <end position="100"/>
    </location>
</feature>
<dbReference type="Proteomes" id="UP000290244">
    <property type="component" value="Chromosome"/>
</dbReference>
<keyword evidence="2" id="KW-1003">Cell membrane</keyword>
<evidence type="ECO:0000256" key="3">
    <source>
        <dbReference type="ARBA" id="ARBA00022692"/>
    </source>
</evidence>
<dbReference type="KEGG" id="lsd:EMK97_11330"/>
<proteinExistence type="predicted"/>
<evidence type="ECO:0000313" key="8">
    <source>
        <dbReference type="Proteomes" id="UP000290244"/>
    </source>
</evidence>
<accession>A0A4P6P9N7</accession>
<comment type="subcellular location">
    <subcellularLocation>
        <location evidence="1">Cell membrane</location>
        <topology evidence="1">Multi-pass membrane protein</topology>
    </subcellularLocation>
</comment>
<dbReference type="Pfam" id="PF03899">
    <property type="entry name" value="ATP-synt_I"/>
    <property type="match status" value="1"/>
</dbReference>
<keyword evidence="8" id="KW-1185">Reference proteome</keyword>
<name>A0A4P6P9N7_9GAMM</name>
<gene>
    <name evidence="7" type="ORF">EMK97_11330</name>
</gene>
<keyword evidence="4 6" id="KW-1133">Transmembrane helix</keyword>